<reference evidence="5" key="1">
    <citation type="submission" date="2016-11" db="EMBL/GenBank/DDBJ databases">
        <authorList>
            <person name="Varghese N."/>
            <person name="Submissions S."/>
        </authorList>
    </citation>
    <scope>NUCLEOTIDE SEQUENCE [LARGE SCALE GENOMIC DNA]</scope>
    <source>
        <strain evidence="5">DSM 100566</strain>
    </source>
</reference>
<comment type="similarity">
    <text evidence="1">Belongs to the trimethylamine methyltransferase family.</text>
</comment>
<evidence type="ECO:0000256" key="1">
    <source>
        <dbReference type="ARBA" id="ARBA00007137"/>
    </source>
</evidence>
<name>A0A1M5EGT6_9RHOB</name>
<dbReference type="GO" id="GO:0015948">
    <property type="term" value="P:methanogenesis"/>
    <property type="evidence" value="ECO:0007669"/>
    <property type="project" value="InterPro"/>
</dbReference>
<dbReference type="AlphaFoldDB" id="A0A1M5EGT6"/>
<organism evidence="4 5">
    <name type="scientific">Litoreibacter ascidiaceicola</name>
    <dbReference type="NCBI Taxonomy" id="1486859"/>
    <lineage>
        <taxon>Bacteria</taxon>
        <taxon>Pseudomonadati</taxon>
        <taxon>Pseudomonadota</taxon>
        <taxon>Alphaproteobacteria</taxon>
        <taxon>Rhodobacterales</taxon>
        <taxon>Roseobacteraceae</taxon>
        <taxon>Litoreibacter</taxon>
    </lineage>
</organism>
<evidence type="ECO:0000313" key="4">
    <source>
        <dbReference type="EMBL" id="SHF78370.1"/>
    </source>
</evidence>
<dbReference type="Pfam" id="PF06253">
    <property type="entry name" value="MTTB"/>
    <property type="match status" value="1"/>
</dbReference>
<gene>
    <name evidence="4" type="ORF">SAMN05444273_11246</name>
</gene>
<evidence type="ECO:0000256" key="3">
    <source>
        <dbReference type="ARBA" id="ARBA00022679"/>
    </source>
</evidence>
<sequence length="539" mass="57941">MLSLKYVVKVTSIALPVLNYEATLISSYKHMTDAGGQAKRRSGGRAQRLIQRAANPVVDPCPPGQIGGSYKPLSEVDLARIFKTALKLLSDLGMGEVPDRLRRDLLAAGAQDNGKDRVTFPTPLVEDAIARAAKTFTLHGRDDNRSIEVGGNKVYFGTGGAAVQTLDLEDGIYRPSTLADLHNFTRLQDTLANVSWYTRCCVATDVPDNFDLDVNTAYALLRNTTKPTATSFTLAEHIDPIVKMLDIAAGGEGEFSKRPFMKAHISPVISPMRYGEDAVDVVYECIKHNIPMSCITAAQAGATAPATMAGFLAQSLAETLASLVMVHAIKPGFPMVFSNWPLVVDLRTGAFSGGSGESAVLNAASAQLSNWLGLPSGVACSMTDAKAIDAQYGAEKGLSSLAAALAGGNLIYESSGMTASLLGASFEAFILDDEMHSHTYRALRGIEVTEENLGFDAINEAVLGPGHFLGGEHTIAAMERDYFYPSVANRDEPRTWAENGAKDARTVARERARKILADHHPEYLSSDQDAAIRRQFKIL</sequence>
<dbReference type="EMBL" id="FQUV01000012">
    <property type="protein sequence ID" value="SHF78370.1"/>
    <property type="molecule type" value="Genomic_DNA"/>
</dbReference>
<dbReference type="Gene3D" id="3.20.20.480">
    <property type="entry name" value="Trimethylamine methyltransferase-like"/>
    <property type="match status" value="1"/>
</dbReference>
<dbReference type="Proteomes" id="UP000184144">
    <property type="component" value="Unassembled WGS sequence"/>
</dbReference>
<evidence type="ECO:0000313" key="5">
    <source>
        <dbReference type="Proteomes" id="UP000184144"/>
    </source>
</evidence>
<dbReference type="InterPro" id="IPR010426">
    <property type="entry name" value="MTTB_MeTrfase"/>
</dbReference>
<keyword evidence="5" id="KW-1185">Reference proteome</keyword>
<proteinExistence type="inferred from homology"/>
<accession>A0A1M5EGT6</accession>
<dbReference type="InterPro" id="IPR038601">
    <property type="entry name" value="MttB-like_sf"/>
</dbReference>
<keyword evidence="3 4" id="KW-0808">Transferase</keyword>
<dbReference type="STRING" id="1486859.SAMN05444273_11246"/>
<dbReference type="GO" id="GO:0008168">
    <property type="term" value="F:methyltransferase activity"/>
    <property type="evidence" value="ECO:0007669"/>
    <property type="project" value="UniProtKB-KW"/>
</dbReference>
<keyword evidence="2 4" id="KW-0489">Methyltransferase</keyword>
<evidence type="ECO:0000256" key="2">
    <source>
        <dbReference type="ARBA" id="ARBA00022603"/>
    </source>
</evidence>
<dbReference type="GO" id="GO:0032259">
    <property type="term" value="P:methylation"/>
    <property type="evidence" value="ECO:0007669"/>
    <property type="project" value="UniProtKB-KW"/>
</dbReference>
<protein>
    <submittedName>
        <fullName evidence="4">Trimethylamine---corrinoid protein Co-methyltransferase</fullName>
    </submittedName>
</protein>